<proteinExistence type="predicted"/>
<accession>A0AAD9R7C8</accession>
<reference evidence="1" key="2">
    <citation type="journal article" date="2023" name="Science">
        <title>Genomic signatures of disease resistance in endangered staghorn corals.</title>
        <authorList>
            <person name="Vollmer S.V."/>
            <person name="Selwyn J.D."/>
            <person name="Despard B.A."/>
            <person name="Roesel C.L."/>
        </authorList>
    </citation>
    <scope>NUCLEOTIDE SEQUENCE</scope>
    <source>
        <strain evidence="1">K2</strain>
    </source>
</reference>
<protein>
    <submittedName>
        <fullName evidence="1">Uncharacterized protein</fullName>
    </submittedName>
</protein>
<evidence type="ECO:0000313" key="2">
    <source>
        <dbReference type="Proteomes" id="UP001249851"/>
    </source>
</evidence>
<comment type="caution">
    <text evidence="1">The sequence shown here is derived from an EMBL/GenBank/DDBJ whole genome shotgun (WGS) entry which is preliminary data.</text>
</comment>
<keyword evidence="2" id="KW-1185">Reference proteome</keyword>
<evidence type="ECO:0000313" key="1">
    <source>
        <dbReference type="EMBL" id="KAK2574422.1"/>
    </source>
</evidence>
<organism evidence="1 2">
    <name type="scientific">Acropora cervicornis</name>
    <name type="common">Staghorn coral</name>
    <dbReference type="NCBI Taxonomy" id="6130"/>
    <lineage>
        <taxon>Eukaryota</taxon>
        <taxon>Metazoa</taxon>
        <taxon>Cnidaria</taxon>
        <taxon>Anthozoa</taxon>
        <taxon>Hexacorallia</taxon>
        <taxon>Scleractinia</taxon>
        <taxon>Astrocoeniina</taxon>
        <taxon>Acroporidae</taxon>
        <taxon>Acropora</taxon>
    </lineage>
</organism>
<sequence length="56" mass="6340">MTLYVRMTLSLPHKSQVLPPNDPTLNPLRSQVLPPGDRNPAKVLFHLFIYTVLAEV</sequence>
<dbReference type="Proteomes" id="UP001249851">
    <property type="component" value="Unassembled WGS sequence"/>
</dbReference>
<dbReference type="AlphaFoldDB" id="A0AAD9R7C8"/>
<reference evidence="1" key="1">
    <citation type="journal article" date="2023" name="G3 (Bethesda)">
        <title>Whole genome assembly and annotation of the endangered Caribbean coral Acropora cervicornis.</title>
        <authorList>
            <person name="Selwyn J.D."/>
            <person name="Vollmer S.V."/>
        </authorList>
    </citation>
    <scope>NUCLEOTIDE SEQUENCE</scope>
    <source>
        <strain evidence="1">K2</strain>
    </source>
</reference>
<name>A0AAD9R7C8_ACRCE</name>
<gene>
    <name evidence="1" type="ORF">P5673_000587</name>
</gene>
<dbReference type="EMBL" id="JARQWQ010000001">
    <property type="protein sequence ID" value="KAK2574422.1"/>
    <property type="molecule type" value="Genomic_DNA"/>
</dbReference>